<evidence type="ECO:0000313" key="2">
    <source>
        <dbReference type="Proteomes" id="UP000221961"/>
    </source>
</evidence>
<dbReference type="EMBL" id="CP023778">
    <property type="protein sequence ID" value="ATL70776.1"/>
    <property type="molecule type" value="Genomic_DNA"/>
</dbReference>
<organism evidence="1 2">
    <name type="scientific">Nocardia terpenica</name>
    <dbReference type="NCBI Taxonomy" id="455432"/>
    <lineage>
        <taxon>Bacteria</taxon>
        <taxon>Bacillati</taxon>
        <taxon>Actinomycetota</taxon>
        <taxon>Actinomycetes</taxon>
        <taxon>Mycobacteriales</taxon>
        <taxon>Nocardiaceae</taxon>
        <taxon>Nocardia</taxon>
    </lineage>
</organism>
<sequence>MTSITVRTIGTFVGENRSWLQSDHGAGPNEMPGITLDISKFTFGTHYPTGFLKSGIVLGKVTTSGLFGPYDPAATDGRENPAGILFSSLPVQGNTRIGAAMMVHGFVDAAKLPANNGLDANARTKLPLIVFTN</sequence>
<proteinExistence type="predicted"/>
<dbReference type="AlphaFoldDB" id="A0A291RTA9"/>
<dbReference type="Proteomes" id="UP000221961">
    <property type="component" value="Chromosome"/>
</dbReference>
<dbReference type="Pfam" id="PF02924">
    <property type="entry name" value="HDPD"/>
    <property type="match status" value="1"/>
</dbReference>
<evidence type="ECO:0000313" key="1">
    <source>
        <dbReference type="EMBL" id="ATL70776.1"/>
    </source>
</evidence>
<dbReference type="GeneID" id="88362644"/>
<dbReference type="RefSeq" id="WP_098697721.1">
    <property type="nucleotide sequence ID" value="NZ_CP023778.1"/>
</dbReference>
<dbReference type="KEGG" id="ntp:CRH09_35940"/>
<reference evidence="1 2" key="1">
    <citation type="submission" date="2017-10" db="EMBL/GenBank/DDBJ databases">
        <title>Comparative genomics between pathogenic Norcardia.</title>
        <authorList>
            <person name="Zeng L."/>
        </authorList>
    </citation>
    <scope>NUCLEOTIDE SEQUENCE [LARGE SCALE GENOMIC DNA]</scope>
    <source>
        <strain evidence="1 2">NC_YFY_NT001</strain>
    </source>
</reference>
<dbReference type="InterPro" id="IPR004195">
    <property type="entry name" value="Head_decoration_D"/>
</dbReference>
<gene>
    <name evidence="1" type="ORF">CRH09_35940</name>
</gene>
<accession>A0A291RTA9</accession>
<name>A0A291RTA9_9NOCA</name>
<protein>
    <submittedName>
        <fullName evidence="1">K structural protein</fullName>
    </submittedName>
</protein>